<reference evidence="2" key="2">
    <citation type="journal article" date="2022" name="Microbiol. Resour. Announc.">
        <title>Metagenome Sequencing to Explore Phylogenomics of Terrestrial Cyanobacteria.</title>
        <authorList>
            <person name="Ward R.D."/>
            <person name="Stajich J.E."/>
            <person name="Johansen J.R."/>
            <person name="Huntemann M."/>
            <person name="Clum A."/>
            <person name="Foster B."/>
            <person name="Foster B."/>
            <person name="Roux S."/>
            <person name="Palaniappan K."/>
            <person name="Varghese N."/>
            <person name="Mukherjee S."/>
            <person name="Reddy T.B.K."/>
            <person name="Daum C."/>
            <person name="Copeland A."/>
            <person name="Chen I.A."/>
            <person name="Ivanova N.N."/>
            <person name="Kyrpides N.C."/>
            <person name="Shapiro N."/>
            <person name="Eloe-Fadrosh E.A."/>
            <person name="Pietrasiak N."/>
        </authorList>
    </citation>
    <scope>NUCLEOTIDE SEQUENCE</scope>
    <source>
        <strain evidence="2">GSE-NOS-MK-12-04C</strain>
    </source>
</reference>
<comment type="caution">
    <text evidence="2">The sequence shown here is derived from an EMBL/GenBank/DDBJ whole genome shotgun (WGS) entry which is preliminary data.</text>
</comment>
<evidence type="ECO:0000256" key="1">
    <source>
        <dbReference type="SAM" id="SignalP"/>
    </source>
</evidence>
<proteinExistence type="predicted"/>
<organism evidence="2 3">
    <name type="scientific">Cyanomargarita calcarea GSE-NOS-MK-12-04C</name>
    <dbReference type="NCBI Taxonomy" id="2839659"/>
    <lineage>
        <taxon>Bacteria</taxon>
        <taxon>Bacillati</taxon>
        <taxon>Cyanobacteriota</taxon>
        <taxon>Cyanophyceae</taxon>
        <taxon>Nostocales</taxon>
        <taxon>Cyanomargaritaceae</taxon>
        <taxon>Cyanomargarita</taxon>
    </lineage>
</organism>
<dbReference type="Proteomes" id="UP000729701">
    <property type="component" value="Unassembled WGS sequence"/>
</dbReference>
<name>A0A951QMK6_9CYAN</name>
<keyword evidence="1" id="KW-0732">Signal</keyword>
<evidence type="ECO:0000313" key="2">
    <source>
        <dbReference type="EMBL" id="MBW4668508.1"/>
    </source>
</evidence>
<accession>A0A951QMK6</accession>
<reference evidence="2" key="1">
    <citation type="submission" date="2021-05" db="EMBL/GenBank/DDBJ databases">
        <authorList>
            <person name="Pietrasiak N."/>
            <person name="Ward R."/>
            <person name="Stajich J.E."/>
            <person name="Kurbessoian T."/>
        </authorList>
    </citation>
    <scope>NUCLEOTIDE SEQUENCE</scope>
    <source>
        <strain evidence="2">GSE-NOS-MK-12-04C</strain>
    </source>
</reference>
<dbReference type="EMBL" id="JAHHGZ010000013">
    <property type="protein sequence ID" value="MBW4668508.1"/>
    <property type="molecule type" value="Genomic_DNA"/>
</dbReference>
<protein>
    <recommendedName>
        <fullName evidence="4">VWFA domain-containing protein</fullName>
    </recommendedName>
</protein>
<feature type="chain" id="PRO_5037186911" description="VWFA domain-containing protein" evidence="1">
    <location>
        <begin position="20"/>
        <end position="461"/>
    </location>
</feature>
<sequence>MIRVKSLVLAIATSMLVVACSLENEKITCDLSLTSIQSPQSQNLSIFMYVDGTPSMRGYVNPQNTKTRYAQTIDLLDQILFAGGTVAPRTKSQLEYYRLGETSAKTDRDGYLKARDSKFYDGTDPKFPPLKVSKIETAITPAIDGKLTVIVTDLYQDGEDVTKLNKKIRDNYFNANQVGYAVGILGIKSEFNGDIFLEDGSNRNFKYNTNDAQGNKVKGQEFRPFYIIFLGHSSDIAHYFKNLSDSKKLPEDSKLAIFSPNNLVSGLSYLQGYPKLPEGFKTRPQELGDANVILAGDDKSQLLELESNINNPLNINYSVPFQSINNTLLIESNSLQTETKVQSFDSIEKKFKEPPNNSSLLKALELSKWQIDNNKNLNFVTTIKPSDIPETGIYKFTVDVLAKGVQEQKWWSEWSANNNTSNDWRTYNLQPFLQGLKSSTDDILKNNKVVVGRFCYGIQKN</sequence>
<dbReference type="AlphaFoldDB" id="A0A951QMK6"/>
<feature type="signal peptide" evidence="1">
    <location>
        <begin position="1"/>
        <end position="19"/>
    </location>
</feature>
<dbReference type="PROSITE" id="PS51257">
    <property type="entry name" value="PROKAR_LIPOPROTEIN"/>
    <property type="match status" value="1"/>
</dbReference>
<evidence type="ECO:0008006" key="4">
    <source>
        <dbReference type="Google" id="ProtNLM"/>
    </source>
</evidence>
<gene>
    <name evidence="2" type="ORF">KME60_14040</name>
</gene>
<evidence type="ECO:0000313" key="3">
    <source>
        <dbReference type="Proteomes" id="UP000729701"/>
    </source>
</evidence>